<dbReference type="EMBL" id="AEEC02000002">
    <property type="protein sequence ID" value="EOA06604.1"/>
    <property type="molecule type" value="Genomic_DNA"/>
</dbReference>
<evidence type="ECO:0000256" key="11">
    <source>
        <dbReference type="PIRSR" id="PIRSR000429-1"/>
    </source>
</evidence>
<dbReference type="GO" id="GO:0019619">
    <property type="term" value="P:3,4-dihydroxybenzoate catabolic process"/>
    <property type="evidence" value="ECO:0007669"/>
    <property type="project" value="InterPro"/>
</dbReference>
<dbReference type="NCBIfam" id="TIGR01930">
    <property type="entry name" value="AcCoA-C-Actrans"/>
    <property type="match status" value="1"/>
</dbReference>
<dbReference type="NCBIfam" id="TIGR02430">
    <property type="entry name" value="pcaF"/>
    <property type="match status" value="1"/>
</dbReference>
<dbReference type="CDD" id="cd00751">
    <property type="entry name" value="thiolase"/>
    <property type="match status" value="1"/>
</dbReference>
<evidence type="ECO:0000259" key="13">
    <source>
        <dbReference type="Pfam" id="PF00108"/>
    </source>
</evidence>
<dbReference type="PIRSF" id="PIRSF000429">
    <property type="entry name" value="Ac-CoA_Ac_transf"/>
    <property type="match status" value="1"/>
</dbReference>
<feature type="active site" description="Acyl-thioester intermediate" evidence="11">
    <location>
        <position position="90"/>
    </location>
</feature>
<dbReference type="PANTHER" id="PTHR18919:SF107">
    <property type="entry name" value="ACETYL-COA ACETYLTRANSFERASE, CYTOSOLIC"/>
    <property type="match status" value="1"/>
</dbReference>
<dbReference type="Pfam" id="PF02803">
    <property type="entry name" value="Thiolase_C"/>
    <property type="match status" value="1"/>
</dbReference>
<dbReference type="FunFam" id="3.40.47.10:FF:000010">
    <property type="entry name" value="Acetyl-CoA acetyltransferase (Thiolase)"/>
    <property type="match status" value="1"/>
</dbReference>
<evidence type="ECO:0000313" key="15">
    <source>
        <dbReference type="EMBL" id="EOA06604.1"/>
    </source>
</evidence>
<evidence type="ECO:0000259" key="14">
    <source>
        <dbReference type="Pfam" id="PF02803"/>
    </source>
</evidence>
<evidence type="ECO:0000256" key="4">
    <source>
        <dbReference type="ARBA" id="ARBA00012233"/>
    </source>
</evidence>
<evidence type="ECO:0000313" key="16">
    <source>
        <dbReference type="Proteomes" id="UP000006772"/>
    </source>
</evidence>
<dbReference type="InterPro" id="IPR002155">
    <property type="entry name" value="Thiolase"/>
</dbReference>
<feature type="active site" description="Proton acceptor" evidence="11">
    <location>
        <position position="386"/>
    </location>
</feature>
<evidence type="ECO:0000256" key="8">
    <source>
        <dbReference type="ARBA" id="ARBA00023315"/>
    </source>
</evidence>
<feature type="domain" description="Thiolase C-terminal" evidence="14">
    <location>
        <begin position="275"/>
        <end position="399"/>
    </location>
</feature>
<evidence type="ECO:0000256" key="6">
    <source>
        <dbReference type="ARBA" id="ARBA00022679"/>
    </source>
</evidence>
<comment type="pathway">
    <text evidence="2">Aromatic compound metabolism; beta-ketoadipate pathway; acetyl-CoA and succinyl-CoA from 3-oxoadipate: step 2/2.</text>
</comment>
<proteinExistence type="inferred from homology"/>
<keyword evidence="7" id="KW-0058">Aromatic hydrocarbons catabolism</keyword>
<dbReference type="GO" id="GO:0033812">
    <property type="term" value="F:3-oxoadipyl-CoA thiolase activity"/>
    <property type="evidence" value="ECO:0007669"/>
    <property type="project" value="UniProtKB-EC"/>
</dbReference>
<evidence type="ECO:0000256" key="9">
    <source>
        <dbReference type="ARBA" id="ARBA00041222"/>
    </source>
</evidence>
<dbReference type="PROSITE" id="PS00099">
    <property type="entry name" value="THIOLASE_3"/>
    <property type="match status" value="1"/>
</dbReference>
<comment type="function">
    <text evidence="1">Catalyzes thiolytic cleavage of beta-ketoadipyl-CoA to succinyl-CoA and acetyl-CoA.</text>
</comment>
<evidence type="ECO:0000256" key="7">
    <source>
        <dbReference type="ARBA" id="ARBA00022797"/>
    </source>
</evidence>
<dbReference type="Pfam" id="PF00108">
    <property type="entry name" value="Thiolase_N"/>
    <property type="match status" value="1"/>
</dbReference>
<dbReference type="InterPro" id="IPR020610">
    <property type="entry name" value="Thiolase_AS"/>
</dbReference>
<dbReference type="InterPro" id="IPR020617">
    <property type="entry name" value="Thiolase_C"/>
</dbReference>
<dbReference type="InterPro" id="IPR012793">
    <property type="entry name" value="PcaF"/>
</dbReference>
<evidence type="ECO:0000256" key="2">
    <source>
        <dbReference type="ARBA" id="ARBA00005071"/>
    </source>
</evidence>
<dbReference type="PANTHER" id="PTHR18919">
    <property type="entry name" value="ACETYL-COA C-ACYLTRANSFERASE"/>
    <property type="match status" value="1"/>
</dbReference>
<protein>
    <recommendedName>
        <fullName evidence="5">Beta-ketoadipyl-CoA thiolase</fullName>
        <ecNumber evidence="4">2.3.1.174</ecNumber>
    </recommendedName>
    <alternativeName>
        <fullName evidence="9">3-oxoadipyl-CoA thiolase</fullName>
    </alternativeName>
</protein>
<dbReference type="AlphaFoldDB" id="A0AAI9IID6"/>
<feature type="domain" description="Thiolase N-terminal" evidence="13">
    <location>
        <begin position="4"/>
        <end position="267"/>
    </location>
</feature>
<dbReference type="InterPro" id="IPR020613">
    <property type="entry name" value="Thiolase_CS"/>
</dbReference>
<dbReference type="Gene3D" id="3.40.47.10">
    <property type="match status" value="1"/>
</dbReference>
<feature type="active site" description="Proton acceptor" evidence="11">
    <location>
        <position position="356"/>
    </location>
</feature>
<sequence length="400" mass="41963">MKDVFICDAIRTPIGRYGGALKDVRADDLGAVPLRALMERNPQVDWSAVDDVIFGCANQAGEDNRNVARMSLLLAGLPQEVPGSTINRLCGSGMDALGTAARAIKSGETGLMIAGGVESMTRAPFVMGKADSAFSRQAAIQDTTIGWRFVNALMKQKYGVDAMPETAENVAVDYKVSREDQDQFAVRSQAKAAAAQANGNLAQEIVPVVIPQKKGDPVTVTQDEHPRATSMEALARLKGVVKPDGTVTAGNASGVNDGACALLLASAEAAEQHRLKPRARILGMATAGVAPRIMGMGPAPASKKLLAQLGMRIEQMDVIELNEAFASQGLAVLRELGVADDDARVNPNGGAIALGHPLGMSGARLVTTALYQLERTGGRYALCTMCIGVGQGIAMVIERV</sequence>
<dbReference type="InterPro" id="IPR020615">
    <property type="entry name" value="Thiolase_acyl_enz_int_AS"/>
</dbReference>
<reference evidence="15 16" key="1">
    <citation type="journal article" date="2013" name="Front. Microbiol.">
        <title>The genome of the endophytic bacterium H. frisingense GSF30(T) identifies diverse strategies in the Herbaspirillum genus to interact with plants.</title>
        <authorList>
            <person name="Straub D."/>
            <person name="Rothballer M."/>
            <person name="Hartmann A."/>
            <person name="Ludewig U."/>
        </authorList>
    </citation>
    <scope>NUCLEOTIDE SEQUENCE [LARGE SCALE GENOMIC DNA]</scope>
    <source>
        <strain evidence="15 16">GSF30</strain>
    </source>
</reference>
<dbReference type="PROSITE" id="PS00737">
    <property type="entry name" value="THIOLASE_2"/>
    <property type="match status" value="1"/>
</dbReference>
<keyword evidence="6 12" id="KW-0808">Transferase</keyword>
<comment type="catalytic activity">
    <reaction evidence="10">
        <text>succinyl-CoA + acetyl-CoA = 3-oxoadipyl-CoA + CoA</text>
        <dbReference type="Rhea" id="RHEA:19481"/>
        <dbReference type="ChEBI" id="CHEBI:57287"/>
        <dbReference type="ChEBI" id="CHEBI:57288"/>
        <dbReference type="ChEBI" id="CHEBI:57292"/>
        <dbReference type="ChEBI" id="CHEBI:57348"/>
        <dbReference type="EC" id="2.3.1.174"/>
    </reaction>
</comment>
<name>A0AAI9IID6_9BURK</name>
<organism evidence="15 16">
    <name type="scientific">Herbaspirillum frisingense GSF30</name>
    <dbReference type="NCBI Taxonomy" id="864073"/>
    <lineage>
        <taxon>Bacteria</taxon>
        <taxon>Pseudomonadati</taxon>
        <taxon>Pseudomonadota</taxon>
        <taxon>Betaproteobacteria</taxon>
        <taxon>Burkholderiales</taxon>
        <taxon>Oxalobacteraceae</taxon>
        <taxon>Herbaspirillum</taxon>
    </lineage>
</organism>
<dbReference type="EC" id="2.3.1.174" evidence="4"/>
<evidence type="ECO:0000256" key="5">
    <source>
        <dbReference type="ARBA" id="ARBA00016181"/>
    </source>
</evidence>
<dbReference type="PROSITE" id="PS00098">
    <property type="entry name" value="THIOLASE_1"/>
    <property type="match status" value="1"/>
</dbReference>
<dbReference type="InterPro" id="IPR020616">
    <property type="entry name" value="Thiolase_N"/>
</dbReference>
<dbReference type="InterPro" id="IPR016039">
    <property type="entry name" value="Thiolase-like"/>
</dbReference>
<gene>
    <name evidence="15" type="ORF">HFRIS_002554</name>
</gene>
<keyword evidence="8 12" id="KW-0012">Acyltransferase</keyword>
<comment type="caution">
    <text evidence="15">The sequence shown here is derived from an EMBL/GenBank/DDBJ whole genome shotgun (WGS) entry which is preliminary data.</text>
</comment>
<evidence type="ECO:0000256" key="1">
    <source>
        <dbReference type="ARBA" id="ARBA00003720"/>
    </source>
</evidence>
<dbReference type="NCBIfam" id="NF006551">
    <property type="entry name" value="PRK09050.1"/>
    <property type="match status" value="1"/>
</dbReference>
<evidence type="ECO:0000256" key="12">
    <source>
        <dbReference type="RuleBase" id="RU003557"/>
    </source>
</evidence>
<comment type="similarity">
    <text evidence="3 12">Belongs to the thiolase-like superfamily. Thiolase family.</text>
</comment>
<dbReference type="Proteomes" id="UP000006772">
    <property type="component" value="Unassembled WGS sequence"/>
</dbReference>
<evidence type="ECO:0000256" key="3">
    <source>
        <dbReference type="ARBA" id="ARBA00010982"/>
    </source>
</evidence>
<dbReference type="SUPFAM" id="SSF53901">
    <property type="entry name" value="Thiolase-like"/>
    <property type="match status" value="2"/>
</dbReference>
<dbReference type="RefSeq" id="WP_006461653.1">
    <property type="nucleotide sequence ID" value="NZ_AEEC02000002.1"/>
</dbReference>
<evidence type="ECO:0000256" key="10">
    <source>
        <dbReference type="ARBA" id="ARBA00048527"/>
    </source>
</evidence>
<accession>A0AAI9IID6</accession>